<name>A0A2L2TWA1_9HYPO</name>
<proteinExistence type="predicted"/>
<keyword evidence="2" id="KW-1185">Reference proteome</keyword>
<reference evidence="2" key="1">
    <citation type="submission" date="2014-10" db="EMBL/GenBank/DDBJ databases">
        <authorList>
            <person name="King R."/>
        </authorList>
    </citation>
    <scope>NUCLEOTIDE SEQUENCE [LARGE SCALE GENOMIC DNA]</scope>
    <source>
        <strain evidence="2">A3/5</strain>
    </source>
</reference>
<organism evidence="1 2">
    <name type="scientific">Fusarium venenatum</name>
    <dbReference type="NCBI Taxonomy" id="56646"/>
    <lineage>
        <taxon>Eukaryota</taxon>
        <taxon>Fungi</taxon>
        <taxon>Dikarya</taxon>
        <taxon>Ascomycota</taxon>
        <taxon>Pezizomycotina</taxon>
        <taxon>Sordariomycetes</taxon>
        <taxon>Hypocreomycetidae</taxon>
        <taxon>Hypocreales</taxon>
        <taxon>Nectriaceae</taxon>
        <taxon>Fusarium</taxon>
    </lineage>
</organism>
<dbReference type="Proteomes" id="UP000245910">
    <property type="component" value="Chromosome I"/>
</dbReference>
<accession>A0A2L2TWA1</accession>
<dbReference type="AlphaFoldDB" id="A0A2L2TWA1"/>
<evidence type="ECO:0000313" key="1">
    <source>
        <dbReference type="EMBL" id="CEI64775.1"/>
    </source>
</evidence>
<dbReference type="EMBL" id="LN649229">
    <property type="protein sequence ID" value="CEI64775.1"/>
    <property type="molecule type" value="Genomic_DNA"/>
</dbReference>
<protein>
    <submittedName>
        <fullName evidence="1">Uncharacterized protein</fullName>
    </submittedName>
</protein>
<sequence>MSLQAYCFYRVSVVMVKFVYERELYGIQRLRTVISVYNSIASQFCYNSLECYSVVNFPNVHLFSDFYTLKFVTVHGKLPMSASIRPELTT</sequence>
<evidence type="ECO:0000313" key="2">
    <source>
        <dbReference type="Proteomes" id="UP000245910"/>
    </source>
</evidence>